<name>A0AAU7V6Z3_9ACTO</name>
<dbReference type="GO" id="GO:0005886">
    <property type="term" value="C:plasma membrane"/>
    <property type="evidence" value="ECO:0007669"/>
    <property type="project" value="TreeGrafter"/>
</dbReference>
<dbReference type="EMBL" id="CP138335">
    <property type="protein sequence ID" value="XBW07855.1"/>
    <property type="molecule type" value="Genomic_DNA"/>
</dbReference>
<dbReference type="PANTHER" id="PTHR30336:SF4">
    <property type="entry name" value="ENVELOPE BIOGENESIS FACTOR ELYC"/>
    <property type="match status" value="1"/>
</dbReference>
<dbReference type="GO" id="GO:0000270">
    <property type="term" value="P:peptidoglycan metabolic process"/>
    <property type="evidence" value="ECO:0007669"/>
    <property type="project" value="TreeGrafter"/>
</dbReference>
<evidence type="ECO:0000313" key="3">
    <source>
        <dbReference type="EMBL" id="XBW07855.1"/>
    </source>
</evidence>
<organism evidence="3">
    <name type="scientific">Scrofimicrobium appendicitidis</name>
    <dbReference type="NCBI Taxonomy" id="3079930"/>
    <lineage>
        <taxon>Bacteria</taxon>
        <taxon>Bacillati</taxon>
        <taxon>Actinomycetota</taxon>
        <taxon>Actinomycetes</taxon>
        <taxon>Actinomycetales</taxon>
        <taxon>Actinomycetaceae</taxon>
        <taxon>Scrofimicrobium</taxon>
    </lineage>
</organism>
<feature type="domain" description="DUF218" evidence="2">
    <location>
        <begin position="170"/>
        <end position="312"/>
    </location>
</feature>
<feature type="transmembrane region" description="Helical" evidence="1">
    <location>
        <begin position="32"/>
        <end position="51"/>
    </location>
</feature>
<keyword evidence="1" id="KW-1133">Transmembrane helix</keyword>
<reference evidence="3" key="1">
    <citation type="submission" date="2023-11" db="EMBL/GenBank/DDBJ databases">
        <title>Scrofimicrobium hongkongense sp. nov., isolated from a patient with peritonitis.</title>
        <authorList>
            <person name="Lao H.Y."/>
            <person name="Wong A.Y.P."/>
            <person name="Ng T.L."/>
            <person name="Wong R.Y.L."/>
            <person name="Yau M.C.Y."/>
            <person name="Lam J.Y.W."/>
            <person name="Siu G.K.H."/>
        </authorList>
    </citation>
    <scope>NUCLEOTIDE SEQUENCE</scope>
    <source>
        <strain evidence="3">R131</strain>
    </source>
</reference>
<dbReference type="InterPro" id="IPR003848">
    <property type="entry name" value="DUF218"/>
</dbReference>
<sequence length="346" mass="37463">MSSFYFPFLDVLLLLIVAVVLTVRDPRRIKCAIIWGVTVNYALFSLVMNLGDYLARRTDEAAGWLLVGMFSGLLLAIVVLAVILLSFGVRLIRRESFSLAHSLALLLGAGILAYLAAAVGSAAVGAISLLMLLLLLGIPLGYLSFVLISYLIYSRLYARWVRRFAGRANAIVVLGSGLQGDQLTPLLKARLNEAVTRFRQAERAGRRPVLVASGGQGPGETIPEGVAMARYLHEAGVEPVRVEDRSTTTEENLRFSWQLLGGPAAPTPWLAVSSDYHAFRAALLLRELGIPGHALGAPTPNYFWASAILREFVAILRLHLKLNVAVLLVLSLPALVTAIMLAVSLV</sequence>
<dbReference type="Gene3D" id="3.40.50.620">
    <property type="entry name" value="HUPs"/>
    <property type="match status" value="1"/>
</dbReference>
<dbReference type="InterPro" id="IPR051599">
    <property type="entry name" value="Cell_Envelope_Assoc"/>
</dbReference>
<keyword evidence="1" id="KW-0472">Membrane</keyword>
<protein>
    <submittedName>
        <fullName evidence="3">YdcF family protein</fullName>
    </submittedName>
</protein>
<feature type="transmembrane region" description="Helical" evidence="1">
    <location>
        <begin position="129"/>
        <end position="153"/>
    </location>
</feature>
<evidence type="ECO:0000256" key="1">
    <source>
        <dbReference type="SAM" id="Phobius"/>
    </source>
</evidence>
<feature type="transmembrane region" description="Helical" evidence="1">
    <location>
        <begin position="99"/>
        <end position="123"/>
    </location>
</feature>
<dbReference type="PANTHER" id="PTHR30336">
    <property type="entry name" value="INNER MEMBRANE PROTEIN, PROBABLE PERMEASE"/>
    <property type="match status" value="1"/>
</dbReference>
<feature type="transmembrane region" description="Helical" evidence="1">
    <location>
        <begin position="6"/>
        <end position="23"/>
    </location>
</feature>
<dbReference type="InterPro" id="IPR014729">
    <property type="entry name" value="Rossmann-like_a/b/a_fold"/>
</dbReference>
<dbReference type="GO" id="GO:0043164">
    <property type="term" value="P:Gram-negative-bacterium-type cell wall biogenesis"/>
    <property type="evidence" value="ECO:0007669"/>
    <property type="project" value="TreeGrafter"/>
</dbReference>
<dbReference type="Pfam" id="PF02698">
    <property type="entry name" value="DUF218"/>
    <property type="match status" value="1"/>
</dbReference>
<proteinExistence type="predicted"/>
<gene>
    <name evidence="3" type="ORF">SAC06_09445</name>
</gene>
<dbReference type="KEGG" id="sapp:SAC06_09445"/>
<dbReference type="AlphaFoldDB" id="A0AAU7V6Z3"/>
<accession>A0AAU7V6Z3</accession>
<dbReference type="RefSeq" id="WP_350258056.1">
    <property type="nucleotide sequence ID" value="NZ_CP138335.1"/>
</dbReference>
<feature type="transmembrane region" description="Helical" evidence="1">
    <location>
        <begin position="324"/>
        <end position="345"/>
    </location>
</feature>
<feature type="transmembrane region" description="Helical" evidence="1">
    <location>
        <begin position="63"/>
        <end position="87"/>
    </location>
</feature>
<dbReference type="CDD" id="cd06259">
    <property type="entry name" value="YdcF-like"/>
    <property type="match status" value="1"/>
</dbReference>
<evidence type="ECO:0000259" key="2">
    <source>
        <dbReference type="Pfam" id="PF02698"/>
    </source>
</evidence>
<keyword evidence="1" id="KW-0812">Transmembrane</keyword>